<keyword evidence="1" id="KW-1185">Reference proteome</keyword>
<evidence type="ECO:0000313" key="1">
    <source>
        <dbReference type="Proteomes" id="UP000095283"/>
    </source>
</evidence>
<dbReference type="AlphaFoldDB" id="A0A1I7W5Y0"/>
<proteinExistence type="predicted"/>
<accession>A0A1I7W5Y0</accession>
<evidence type="ECO:0000313" key="2">
    <source>
        <dbReference type="WBParaSite" id="Hba_00012"/>
    </source>
</evidence>
<name>A0A1I7W5Y0_HETBA</name>
<dbReference type="Proteomes" id="UP000095283">
    <property type="component" value="Unplaced"/>
</dbReference>
<organism evidence="1 2">
    <name type="scientific">Heterorhabditis bacteriophora</name>
    <name type="common">Entomopathogenic nematode worm</name>
    <dbReference type="NCBI Taxonomy" id="37862"/>
    <lineage>
        <taxon>Eukaryota</taxon>
        <taxon>Metazoa</taxon>
        <taxon>Ecdysozoa</taxon>
        <taxon>Nematoda</taxon>
        <taxon>Chromadorea</taxon>
        <taxon>Rhabditida</taxon>
        <taxon>Rhabditina</taxon>
        <taxon>Rhabditomorpha</taxon>
        <taxon>Strongyloidea</taxon>
        <taxon>Heterorhabditidae</taxon>
        <taxon>Heterorhabditis</taxon>
    </lineage>
</organism>
<protein>
    <submittedName>
        <fullName evidence="2">Uncharacterized protein</fullName>
    </submittedName>
</protein>
<reference evidence="2" key="1">
    <citation type="submission" date="2016-11" db="UniProtKB">
        <authorList>
            <consortium name="WormBaseParasite"/>
        </authorList>
    </citation>
    <scope>IDENTIFICATION</scope>
</reference>
<dbReference type="WBParaSite" id="Hba_00012">
    <property type="protein sequence ID" value="Hba_00012"/>
    <property type="gene ID" value="Hba_00012"/>
</dbReference>
<sequence length="83" mass="9655">MLKYIIFKGENKSVKNKKKDVNNHSLLLRESHNVIHSQVDFAFDANYRFLGVVHSLSLKTVKVKHIIVQESLIKEDSEEEFVT</sequence>